<evidence type="ECO:0000313" key="1">
    <source>
        <dbReference type="EMBL" id="KKL52850.1"/>
    </source>
</evidence>
<dbReference type="InterPro" id="IPR027417">
    <property type="entry name" value="P-loop_NTPase"/>
</dbReference>
<comment type="caution">
    <text evidence="1">The sequence shown here is derived from an EMBL/GenBank/DDBJ whole genome shotgun (WGS) entry which is preliminary data.</text>
</comment>
<dbReference type="EMBL" id="LAZR01031747">
    <property type="protein sequence ID" value="KKL52850.1"/>
    <property type="molecule type" value="Genomic_DNA"/>
</dbReference>
<reference evidence="1" key="1">
    <citation type="journal article" date="2015" name="Nature">
        <title>Complex archaea that bridge the gap between prokaryotes and eukaryotes.</title>
        <authorList>
            <person name="Spang A."/>
            <person name="Saw J.H."/>
            <person name="Jorgensen S.L."/>
            <person name="Zaremba-Niedzwiedzka K."/>
            <person name="Martijn J."/>
            <person name="Lind A.E."/>
            <person name="van Eijk R."/>
            <person name="Schleper C."/>
            <person name="Guy L."/>
            <person name="Ettema T.J."/>
        </authorList>
    </citation>
    <scope>NUCLEOTIDE SEQUENCE</scope>
</reference>
<gene>
    <name evidence="1" type="ORF">LCGC14_2281340</name>
</gene>
<sequence>MIYIVTGFMRSYTSMMMECLMEGGMEAEYDDTKLYELSPEKRLRFRADPSPWEGKLLKFLCNYGQMFMPFHIGTYRTVLLIRDPIDIKRSWEKMAGTAMLDENKKKISPTQWCRLYQSYMRTILMEGRVRRDVDMLPIETRALLENPVSEFTRMREVGWPIDPEKAASRIDYSRLKQVYIPEP</sequence>
<protein>
    <recommendedName>
        <fullName evidence="2">Sulfotransferase domain-containing protein</fullName>
    </recommendedName>
</protein>
<name>A0A0F9F6J9_9ZZZZ</name>
<organism evidence="1">
    <name type="scientific">marine sediment metagenome</name>
    <dbReference type="NCBI Taxonomy" id="412755"/>
    <lineage>
        <taxon>unclassified sequences</taxon>
        <taxon>metagenomes</taxon>
        <taxon>ecological metagenomes</taxon>
    </lineage>
</organism>
<accession>A0A0F9F6J9</accession>
<proteinExistence type="predicted"/>
<evidence type="ECO:0008006" key="2">
    <source>
        <dbReference type="Google" id="ProtNLM"/>
    </source>
</evidence>
<dbReference type="AlphaFoldDB" id="A0A0F9F6J9"/>
<dbReference type="SUPFAM" id="SSF52540">
    <property type="entry name" value="P-loop containing nucleoside triphosphate hydrolases"/>
    <property type="match status" value="1"/>
</dbReference>